<evidence type="ECO:0000313" key="1">
    <source>
        <dbReference type="EMBL" id="CAI9576176.1"/>
    </source>
</evidence>
<organism evidence="1 2">
    <name type="scientific">Staurois parvus</name>
    <dbReference type="NCBI Taxonomy" id="386267"/>
    <lineage>
        <taxon>Eukaryota</taxon>
        <taxon>Metazoa</taxon>
        <taxon>Chordata</taxon>
        <taxon>Craniata</taxon>
        <taxon>Vertebrata</taxon>
        <taxon>Euteleostomi</taxon>
        <taxon>Amphibia</taxon>
        <taxon>Batrachia</taxon>
        <taxon>Anura</taxon>
        <taxon>Neobatrachia</taxon>
        <taxon>Ranoidea</taxon>
        <taxon>Ranidae</taxon>
        <taxon>Staurois</taxon>
    </lineage>
</organism>
<gene>
    <name evidence="1" type="ORF">SPARVUS_LOCUS8393316</name>
</gene>
<reference evidence="1" key="1">
    <citation type="submission" date="2023-05" db="EMBL/GenBank/DDBJ databases">
        <authorList>
            <person name="Stuckert A."/>
        </authorList>
    </citation>
    <scope>NUCLEOTIDE SEQUENCE</scope>
</reference>
<keyword evidence="2" id="KW-1185">Reference proteome</keyword>
<protein>
    <submittedName>
        <fullName evidence="1">Uncharacterized protein</fullName>
    </submittedName>
</protein>
<feature type="non-terminal residue" evidence="1">
    <location>
        <position position="1"/>
    </location>
</feature>
<dbReference type="Proteomes" id="UP001162483">
    <property type="component" value="Unassembled WGS sequence"/>
</dbReference>
<sequence>VPRSPLRIGTFEERGYPNLTGTRSHFRCDRLEDRKRKLSPPLSPHSLLGHMTGPRRLWGHSQSVALLAHVQWALSCEAASCHSRVLTLKMPAPEREDSR</sequence>
<comment type="caution">
    <text evidence="1">The sequence shown here is derived from an EMBL/GenBank/DDBJ whole genome shotgun (WGS) entry which is preliminary data.</text>
</comment>
<proteinExistence type="predicted"/>
<dbReference type="EMBL" id="CATNWA010014811">
    <property type="protein sequence ID" value="CAI9576176.1"/>
    <property type="molecule type" value="Genomic_DNA"/>
</dbReference>
<evidence type="ECO:0000313" key="2">
    <source>
        <dbReference type="Proteomes" id="UP001162483"/>
    </source>
</evidence>
<name>A0ABN9DU60_9NEOB</name>
<accession>A0ABN9DU60</accession>